<sequence length="443" mass="47692">MADPQFRTWVRARDLTPIVRFLLTHTELRQTQVGAVLGGLRQGTISKINSGALRVQDRRTLEHALARFQEESLPSQVSAPAPREPLTGENPTWGEPGALACLDTALAHQPTRRSAMATAGSALVMGWALADTPSTGSVADPPVSDALCEQMAELVDAIRMADAQGGASAALRASVRPQLEFLRRLLDEAAVTPAQRRQLMSITADLTGLAGWMAVDAGDADAQQLLTAGLRLAHAAQDPLLGAGIISYLAVHAYSQGQGQEAALMASTALHRVQGLASPRVECLLWIRQARGHSASGDELRARTAVEQAQRAFAQGPREEDPRWLYWIDEGEVACQSGTVLLETGHPEQALAQIDRALLGYSPAHRRNQASAQVRAAKTLIGMGEPEEASVRAHRVLDQITDLNSGRTTKQVRDLLAQLSPHRDLTDVAEVFDRARPLLEPAP</sequence>
<reference evidence="2 3" key="1">
    <citation type="submission" date="2020-08" db="EMBL/GenBank/DDBJ databases">
        <title>Sequencing the genomes of 1000 actinobacteria strains.</title>
        <authorList>
            <person name="Klenk H.-P."/>
        </authorList>
    </citation>
    <scope>NUCLEOTIDE SEQUENCE [LARGE SCALE GENOMIC DNA]</scope>
    <source>
        <strain evidence="2 3">DSM 44598</strain>
    </source>
</reference>
<evidence type="ECO:0000256" key="1">
    <source>
        <dbReference type="SAM" id="MobiDB-lite"/>
    </source>
</evidence>
<name>A0A840W7Y7_9ACTN</name>
<dbReference type="AlphaFoldDB" id="A0A840W7Y7"/>
<dbReference type="RefSeq" id="WP_184365165.1">
    <property type="nucleotide sequence ID" value="NZ_BAAAKM010000157.1"/>
</dbReference>
<organism evidence="2 3">
    <name type="scientific">Nocardiopsis metallicus</name>
    <dbReference type="NCBI Taxonomy" id="179819"/>
    <lineage>
        <taxon>Bacteria</taxon>
        <taxon>Bacillati</taxon>
        <taxon>Actinomycetota</taxon>
        <taxon>Actinomycetes</taxon>
        <taxon>Streptosporangiales</taxon>
        <taxon>Nocardiopsidaceae</taxon>
        <taxon>Nocardiopsis</taxon>
    </lineage>
</organism>
<keyword evidence="3" id="KW-1185">Reference proteome</keyword>
<dbReference type="Gene3D" id="1.25.40.10">
    <property type="entry name" value="Tetratricopeptide repeat domain"/>
    <property type="match status" value="1"/>
</dbReference>
<feature type="region of interest" description="Disordered" evidence="1">
    <location>
        <begin position="71"/>
        <end position="91"/>
    </location>
</feature>
<protein>
    <submittedName>
        <fullName evidence="2">Tetratricopeptide (TPR) repeat protein</fullName>
    </submittedName>
</protein>
<evidence type="ECO:0000313" key="2">
    <source>
        <dbReference type="EMBL" id="MBB5491483.1"/>
    </source>
</evidence>
<accession>A0A840W7Y7</accession>
<comment type="caution">
    <text evidence="2">The sequence shown here is derived from an EMBL/GenBank/DDBJ whole genome shotgun (WGS) entry which is preliminary data.</text>
</comment>
<dbReference type="Proteomes" id="UP000579647">
    <property type="component" value="Unassembled WGS sequence"/>
</dbReference>
<dbReference type="EMBL" id="JACHDO010000001">
    <property type="protein sequence ID" value="MBB5491483.1"/>
    <property type="molecule type" value="Genomic_DNA"/>
</dbReference>
<gene>
    <name evidence="2" type="ORF">HNR07_002620</name>
</gene>
<proteinExistence type="predicted"/>
<evidence type="ECO:0000313" key="3">
    <source>
        <dbReference type="Proteomes" id="UP000579647"/>
    </source>
</evidence>
<dbReference type="InterPro" id="IPR011990">
    <property type="entry name" value="TPR-like_helical_dom_sf"/>
</dbReference>